<evidence type="ECO:0000256" key="5">
    <source>
        <dbReference type="ARBA" id="ARBA00022519"/>
    </source>
</evidence>
<keyword evidence="6 13" id="KW-0812">Transmembrane</keyword>
<accession>A0A418X4W3</accession>
<keyword evidence="5" id="KW-0997">Cell inner membrane</keyword>
<dbReference type="GO" id="GO:0007165">
    <property type="term" value="P:signal transduction"/>
    <property type="evidence" value="ECO:0007669"/>
    <property type="project" value="UniProtKB-KW"/>
</dbReference>
<evidence type="ECO:0000256" key="8">
    <source>
        <dbReference type="ARBA" id="ARBA00023136"/>
    </source>
</evidence>
<keyword evidence="3" id="KW-0488">Methylation</keyword>
<dbReference type="InterPro" id="IPR035965">
    <property type="entry name" value="PAS-like_dom_sf"/>
</dbReference>
<dbReference type="FunFam" id="3.30.450.20:FF:000046">
    <property type="entry name" value="Aerotaxis sensor receptor"/>
    <property type="match status" value="1"/>
</dbReference>
<dbReference type="PROSITE" id="PS50112">
    <property type="entry name" value="PAS"/>
    <property type="match status" value="1"/>
</dbReference>
<dbReference type="Proteomes" id="UP000285190">
    <property type="component" value="Unassembled WGS sequence"/>
</dbReference>
<evidence type="ECO:0000313" key="17">
    <source>
        <dbReference type="EMBL" id="RJG07421.1"/>
    </source>
</evidence>
<feature type="transmembrane region" description="Helical" evidence="13">
    <location>
        <begin position="169"/>
        <end position="190"/>
    </location>
</feature>
<dbReference type="InterPro" id="IPR004089">
    <property type="entry name" value="MCPsignal_dom"/>
</dbReference>
<dbReference type="FunFam" id="1.10.287.950:FF:000001">
    <property type="entry name" value="Methyl-accepting chemotaxis sensory transducer"/>
    <property type="match status" value="1"/>
</dbReference>
<dbReference type="OrthoDB" id="9806477at2"/>
<dbReference type="CDD" id="cd11386">
    <property type="entry name" value="MCP_signal"/>
    <property type="match status" value="1"/>
</dbReference>
<gene>
    <name evidence="17" type="ORF">D3870_16715</name>
</gene>
<dbReference type="EMBL" id="QYUN01000002">
    <property type="protein sequence ID" value="RJG07421.1"/>
    <property type="molecule type" value="Genomic_DNA"/>
</dbReference>
<feature type="region of interest" description="Disordered" evidence="12">
    <location>
        <begin position="547"/>
        <end position="567"/>
    </location>
</feature>
<dbReference type="CDD" id="cd06225">
    <property type="entry name" value="HAMP"/>
    <property type="match status" value="1"/>
</dbReference>
<dbReference type="SUPFAM" id="SSF55785">
    <property type="entry name" value="PYP-like sensor domain (PAS domain)"/>
    <property type="match status" value="1"/>
</dbReference>
<evidence type="ECO:0000256" key="7">
    <source>
        <dbReference type="ARBA" id="ARBA00022989"/>
    </source>
</evidence>
<dbReference type="InterPro" id="IPR004090">
    <property type="entry name" value="Chemotax_Me-accpt_rcpt"/>
</dbReference>
<dbReference type="SUPFAM" id="SSF58104">
    <property type="entry name" value="Methyl-accepting chemotaxis protein (MCP) signaling domain"/>
    <property type="match status" value="1"/>
</dbReference>
<evidence type="ECO:0000259" key="16">
    <source>
        <dbReference type="PROSITE" id="PS50885"/>
    </source>
</evidence>
<evidence type="ECO:0000256" key="13">
    <source>
        <dbReference type="SAM" id="Phobius"/>
    </source>
</evidence>
<evidence type="ECO:0000313" key="18">
    <source>
        <dbReference type="Proteomes" id="UP000285190"/>
    </source>
</evidence>
<comment type="subcellular location">
    <subcellularLocation>
        <location evidence="1">Cell inner membrane</location>
        <topology evidence="1">Multi-pass membrane protein</topology>
    </subcellularLocation>
</comment>
<keyword evidence="11" id="KW-0175">Coiled coil</keyword>
<dbReference type="Pfam" id="PF00015">
    <property type="entry name" value="MCPsignal"/>
    <property type="match status" value="1"/>
</dbReference>
<evidence type="ECO:0000256" key="9">
    <source>
        <dbReference type="ARBA" id="ARBA00029447"/>
    </source>
</evidence>
<keyword evidence="18" id="KW-1185">Reference proteome</keyword>
<dbReference type="Pfam" id="PF00672">
    <property type="entry name" value="HAMP"/>
    <property type="match status" value="1"/>
</dbReference>
<protein>
    <submittedName>
        <fullName evidence="17">PAS domain S-box protein</fullName>
    </submittedName>
</protein>
<dbReference type="PANTHER" id="PTHR43531:SF14">
    <property type="entry name" value="METHYL-ACCEPTING CHEMOTAXIS PROTEIN I-RELATED"/>
    <property type="match status" value="1"/>
</dbReference>
<proteinExistence type="inferred from homology"/>
<dbReference type="GO" id="GO:0005886">
    <property type="term" value="C:plasma membrane"/>
    <property type="evidence" value="ECO:0007669"/>
    <property type="project" value="UniProtKB-SubCell"/>
</dbReference>
<dbReference type="Gene3D" id="3.30.450.20">
    <property type="entry name" value="PAS domain"/>
    <property type="match status" value="1"/>
</dbReference>
<feature type="transmembrane region" description="Helical" evidence="13">
    <location>
        <begin position="196"/>
        <end position="215"/>
    </location>
</feature>
<dbReference type="Pfam" id="PF08447">
    <property type="entry name" value="PAS_3"/>
    <property type="match status" value="1"/>
</dbReference>
<dbReference type="GO" id="GO:0052131">
    <property type="term" value="P:positive aerotaxis"/>
    <property type="evidence" value="ECO:0007669"/>
    <property type="project" value="UniProtKB-ARBA"/>
</dbReference>
<dbReference type="GO" id="GO:0004888">
    <property type="term" value="F:transmembrane signaling receptor activity"/>
    <property type="evidence" value="ECO:0007669"/>
    <property type="project" value="InterPro"/>
</dbReference>
<dbReference type="InterPro" id="IPR051310">
    <property type="entry name" value="MCP_chemotaxis"/>
</dbReference>
<evidence type="ECO:0000256" key="1">
    <source>
        <dbReference type="ARBA" id="ARBA00004429"/>
    </source>
</evidence>
<keyword evidence="8 13" id="KW-0472">Membrane</keyword>
<feature type="coiled-coil region" evidence="11">
    <location>
        <begin position="477"/>
        <end position="515"/>
    </location>
</feature>
<dbReference type="NCBIfam" id="TIGR00229">
    <property type="entry name" value="sensory_box"/>
    <property type="match status" value="1"/>
</dbReference>
<dbReference type="PROSITE" id="PS50885">
    <property type="entry name" value="HAMP"/>
    <property type="match status" value="1"/>
</dbReference>
<dbReference type="SMART" id="SM00304">
    <property type="entry name" value="HAMP"/>
    <property type="match status" value="1"/>
</dbReference>
<keyword evidence="7 13" id="KW-1133">Transmembrane helix</keyword>
<dbReference type="InterPro" id="IPR003660">
    <property type="entry name" value="HAMP_dom"/>
</dbReference>
<keyword evidence="10" id="KW-0807">Transducer</keyword>
<dbReference type="CDD" id="cd00130">
    <property type="entry name" value="PAS"/>
    <property type="match status" value="1"/>
</dbReference>
<evidence type="ECO:0000256" key="10">
    <source>
        <dbReference type="PROSITE-ProRule" id="PRU00284"/>
    </source>
</evidence>
<evidence type="ECO:0000256" key="3">
    <source>
        <dbReference type="ARBA" id="ARBA00022481"/>
    </source>
</evidence>
<feature type="domain" description="Methyl-accepting transducer" evidence="14">
    <location>
        <begin position="277"/>
        <end position="506"/>
    </location>
</feature>
<dbReference type="RefSeq" id="WP_119740857.1">
    <property type="nucleotide sequence ID" value="NZ_QYUN01000002.1"/>
</dbReference>
<dbReference type="PANTHER" id="PTHR43531">
    <property type="entry name" value="PROTEIN ICFG"/>
    <property type="match status" value="1"/>
</dbReference>
<dbReference type="PRINTS" id="PR00260">
    <property type="entry name" value="CHEMTRNSDUCR"/>
</dbReference>
<organism evidence="17 18">
    <name type="scientific">Noviherbaspirillum cavernae</name>
    <dbReference type="NCBI Taxonomy" id="2320862"/>
    <lineage>
        <taxon>Bacteria</taxon>
        <taxon>Pseudomonadati</taxon>
        <taxon>Pseudomonadota</taxon>
        <taxon>Betaproteobacteria</taxon>
        <taxon>Burkholderiales</taxon>
        <taxon>Oxalobacteraceae</taxon>
        <taxon>Noviherbaspirillum</taxon>
    </lineage>
</organism>
<evidence type="ECO:0000256" key="12">
    <source>
        <dbReference type="SAM" id="MobiDB-lite"/>
    </source>
</evidence>
<reference evidence="17 18" key="1">
    <citation type="submission" date="2018-09" db="EMBL/GenBank/DDBJ databases">
        <authorList>
            <person name="Zhu H."/>
        </authorList>
    </citation>
    <scope>NUCLEOTIDE SEQUENCE [LARGE SCALE GENOMIC DNA]</scope>
    <source>
        <strain evidence="17 18">K2R10-39</strain>
    </source>
</reference>
<sequence>MRNNLPVTNTEYALLDGLSIVSKTDTKGKITYVNPYFIEVSGFSEDELLGAPHNIVRHPDMPPEAFADMWETLKEGLPWTALVKNRRKNGDHYWVQANVTPVREGGRTVGYMSVRTKPSRAEVEAAEILYRELRTGTAKDVAIRRGAVVHTGLKGRIASLRHMPLRLRIGLNLGLIGAGIATLGVAAWSSHAGTALSSWIAGATVAGLLVCARLWHILSVSVVRPLRDVTDVARAIAGGDLSNSFESSRNDDMGQLVRALQQMNVNLQSIIGDVRANVASIRTGTREIASGNIDLSGRTESQAASLEETASSMEELAATVKQNADNATQANQLAMSASQIAGKGGTAVAQVGATMSEISESARKIVDIIGLIDSIAFQTNILALNAAVEAARAGEQGRGFAVVASEVRHLAQRSASAAKEIKTLIDDSVDKVENGNRLVDDAMRTMEEIVTSVKHVTDIMGEISTASREQSQGIDQANQAISSMDQATQQNAALVEQAAASAARLDEETMRLEQSVAVFKLARDVTQPVVRAKSPAAPSATLIQMPRKPAAQPALRQGSVARIANRK</sequence>
<name>A0A418X4W3_9BURK</name>
<dbReference type="AlphaFoldDB" id="A0A418X4W3"/>
<dbReference type="Gene3D" id="1.10.287.950">
    <property type="entry name" value="Methyl-accepting chemotaxis protein"/>
    <property type="match status" value="1"/>
</dbReference>
<dbReference type="InterPro" id="IPR000014">
    <property type="entry name" value="PAS"/>
</dbReference>
<keyword evidence="2" id="KW-1003">Cell membrane</keyword>
<comment type="similarity">
    <text evidence="9">Belongs to the methyl-accepting chemotaxis (MCP) protein family.</text>
</comment>
<evidence type="ECO:0000256" key="4">
    <source>
        <dbReference type="ARBA" id="ARBA00022500"/>
    </source>
</evidence>
<keyword evidence="4" id="KW-0145">Chemotaxis</keyword>
<comment type="caution">
    <text evidence="17">The sequence shown here is derived from an EMBL/GenBank/DDBJ whole genome shotgun (WGS) entry which is preliminary data.</text>
</comment>
<dbReference type="SMART" id="SM00283">
    <property type="entry name" value="MA"/>
    <property type="match status" value="1"/>
</dbReference>
<feature type="domain" description="HAMP" evidence="16">
    <location>
        <begin position="220"/>
        <end position="272"/>
    </location>
</feature>
<feature type="domain" description="PAS" evidence="15">
    <location>
        <begin position="25"/>
        <end position="50"/>
    </location>
</feature>
<evidence type="ECO:0000256" key="6">
    <source>
        <dbReference type="ARBA" id="ARBA00022692"/>
    </source>
</evidence>
<evidence type="ECO:0000259" key="15">
    <source>
        <dbReference type="PROSITE" id="PS50112"/>
    </source>
</evidence>
<evidence type="ECO:0000259" key="14">
    <source>
        <dbReference type="PROSITE" id="PS50111"/>
    </source>
</evidence>
<dbReference type="PROSITE" id="PS50111">
    <property type="entry name" value="CHEMOTAXIS_TRANSDUC_2"/>
    <property type="match status" value="1"/>
</dbReference>
<evidence type="ECO:0000256" key="11">
    <source>
        <dbReference type="SAM" id="Coils"/>
    </source>
</evidence>
<evidence type="ECO:0000256" key="2">
    <source>
        <dbReference type="ARBA" id="ARBA00022475"/>
    </source>
</evidence>
<dbReference type="InterPro" id="IPR013655">
    <property type="entry name" value="PAS_fold_3"/>
</dbReference>